<dbReference type="InterPro" id="IPR037401">
    <property type="entry name" value="SnoaL-like"/>
</dbReference>
<dbReference type="SUPFAM" id="SSF54427">
    <property type="entry name" value="NTF2-like"/>
    <property type="match status" value="1"/>
</dbReference>
<proteinExistence type="predicted"/>
<dbReference type="KEGG" id="fri:FraEuI1c_3083"/>
<dbReference type="Gene3D" id="3.10.450.50">
    <property type="match status" value="1"/>
</dbReference>
<dbReference type="Pfam" id="PF13577">
    <property type="entry name" value="SnoaL_4"/>
    <property type="match status" value="1"/>
</dbReference>
<sequence>MTAGVDHSPAGGVAAVAPVTLTAADIAGIHQAIALFAHVFDNDDLDALPLVFTPGFTSAHHSSGTVVTGLDAGREYLSRRPSTTPDHQTVNTIVLVGPDGIVRARSRFLAVTDTGEVHNGDYLDVLERAEDGHGWRIAYRRILVRFPRPEDPVPLPPGVAELYQPTPANQPRIVG</sequence>
<dbReference type="RefSeq" id="WP_013424224.1">
    <property type="nucleotide sequence ID" value="NC_014666.1"/>
</dbReference>
<dbReference type="Proteomes" id="UP000002484">
    <property type="component" value="Chromosome"/>
</dbReference>
<accession>E3JCW7</accession>
<evidence type="ECO:0000313" key="3">
    <source>
        <dbReference type="Proteomes" id="UP000002484"/>
    </source>
</evidence>
<dbReference type="HOGENOM" id="CLU_140929_0_0_11"/>
<keyword evidence="3" id="KW-1185">Reference proteome</keyword>
<evidence type="ECO:0000259" key="1">
    <source>
        <dbReference type="Pfam" id="PF13577"/>
    </source>
</evidence>
<dbReference type="OrthoDB" id="9180262at2"/>
<protein>
    <recommendedName>
        <fullName evidence="1">SnoaL-like domain-containing protein</fullName>
    </recommendedName>
</protein>
<dbReference type="InterPro" id="IPR032710">
    <property type="entry name" value="NTF2-like_dom_sf"/>
</dbReference>
<dbReference type="STRING" id="298654.FraEuI1c_3083"/>
<organism evidence="2 3">
    <name type="scientific">Pseudofrankia inefficax (strain DSM 45817 / CECT 9037 / DDB 130130 / EuI1c)</name>
    <name type="common">Frankia inefficax</name>
    <dbReference type="NCBI Taxonomy" id="298654"/>
    <lineage>
        <taxon>Bacteria</taxon>
        <taxon>Bacillati</taxon>
        <taxon>Actinomycetota</taxon>
        <taxon>Actinomycetes</taxon>
        <taxon>Frankiales</taxon>
        <taxon>Frankiaceae</taxon>
        <taxon>Pseudofrankia</taxon>
    </lineage>
</organism>
<dbReference type="AlphaFoldDB" id="E3JCW7"/>
<dbReference type="EMBL" id="CP002299">
    <property type="protein sequence ID" value="ADP81106.1"/>
    <property type="molecule type" value="Genomic_DNA"/>
</dbReference>
<reference evidence="2 3" key="1">
    <citation type="submission" date="2010-10" db="EMBL/GenBank/DDBJ databases">
        <title>Complete sequence of Frankia sp. EuI1c.</title>
        <authorList>
            <consortium name="US DOE Joint Genome Institute"/>
            <person name="Lucas S."/>
            <person name="Copeland A."/>
            <person name="Lapidus A."/>
            <person name="Cheng J.-F."/>
            <person name="Bruce D."/>
            <person name="Goodwin L."/>
            <person name="Pitluck S."/>
            <person name="Chertkov O."/>
            <person name="Detter J.C."/>
            <person name="Han C."/>
            <person name="Tapia R."/>
            <person name="Land M."/>
            <person name="Hauser L."/>
            <person name="Jeffries C."/>
            <person name="Kyrpides N."/>
            <person name="Ivanova N."/>
            <person name="Mikhailova N."/>
            <person name="Beauchemin N."/>
            <person name="Sen A."/>
            <person name="Sur S.A."/>
            <person name="Gtari M."/>
            <person name="Wall L."/>
            <person name="Tisa L."/>
            <person name="Woyke T."/>
        </authorList>
    </citation>
    <scope>NUCLEOTIDE SEQUENCE [LARGE SCALE GENOMIC DNA]</scope>
    <source>
        <strain evidence="3">DSM 45817 / CECT 9037 / EuI1c</strain>
    </source>
</reference>
<evidence type="ECO:0000313" key="2">
    <source>
        <dbReference type="EMBL" id="ADP81106.1"/>
    </source>
</evidence>
<name>E3JCW7_PSEI1</name>
<feature type="domain" description="SnoaL-like" evidence="1">
    <location>
        <begin position="23"/>
        <end position="141"/>
    </location>
</feature>
<gene>
    <name evidence="2" type="ordered locus">FraEuI1c_3083</name>
</gene>
<dbReference type="InParanoid" id="E3JCW7"/>